<dbReference type="SUPFAM" id="SSF101936">
    <property type="entry name" value="DNA-binding pseudobarrel domain"/>
    <property type="match status" value="1"/>
</dbReference>
<accession>A0ABS3MTG1</accession>
<dbReference type="Gene3D" id="1.10.30.50">
    <property type="match status" value="1"/>
</dbReference>
<organism evidence="2 3">
    <name type="scientific">Bradyrhizobium quebecense</name>
    <dbReference type="NCBI Taxonomy" id="2748629"/>
    <lineage>
        <taxon>Bacteria</taxon>
        <taxon>Pseudomonadati</taxon>
        <taxon>Pseudomonadota</taxon>
        <taxon>Alphaproteobacteria</taxon>
        <taxon>Hyphomicrobiales</taxon>
        <taxon>Nitrobacteraceae</taxon>
        <taxon>Bradyrhizobium</taxon>
    </lineage>
</organism>
<dbReference type="EMBL" id="JAGEPA010000001">
    <property type="protein sequence ID" value="MBO1434661.1"/>
    <property type="molecule type" value="Genomic_DNA"/>
</dbReference>
<dbReference type="GO" id="GO:0004519">
    <property type="term" value="F:endonuclease activity"/>
    <property type="evidence" value="ECO:0007669"/>
    <property type="project" value="UniProtKB-KW"/>
</dbReference>
<keyword evidence="2" id="KW-0540">Nuclease</keyword>
<evidence type="ECO:0000259" key="1">
    <source>
        <dbReference type="Pfam" id="PF13391"/>
    </source>
</evidence>
<dbReference type="InterPro" id="IPR003615">
    <property type="entry name" value="HNH_nuc"/>
</dbReference>
<name>A0ABS3MTG1_9BRAD</name>
<gene>
    <name evidence="2" type="ORF">J4P68_35945</name>
</gene>
<keyword evidence="3" id="KW-1185">Reference proteome</keyword>
<dbReference type="CDD" id="cd00085">
    <property type="entry name" value="HNHc"/>
    <property type="match status" value="1"/>
</dbReference>
<sequence>MEEEFDAPLFKVLAKNDTGKAASNQGGPVIPKELQAYLPEISRPAGVHAPGMEIDAILMIGATEVDRVKARYQVQTWGGTRVPGEFRITRIPAIHKESNAGDIFVVERSLVNRNLLRLTLLKQGTDQFSEASANTRKRKAGLLVRGLPPATDAELVTAEKEQVERETKAFEMFDREAVKHETKSRKVARSRAFVKLVGDYYSGKCCLCGQGLMLSAGKWETEAAHIVPRGKEGADDARNGLALCRSHHWAFDQGMWGVMPDGKVMMRSDIEGYPQNASLGAFKGKELTKPSDLGKAPHVDALAWHIANIVNRPPPASS</sequence>
<dbReference type="RefSeq" id="WP_207837849.1">
    <property type="nucleotide sequence ID" value="NZ_CP088282.1"/>
</dbReference>
<protein>
    <submittedName>
        <fullName evidence="2">HNH endonuclease</fullName>
    </submittedName>
</protein>
<dbReference type="Gene3D" id="2.40.330.10">
    <property type="entry name" value="DNA-binding pseudobarrel domain"/>
    <property type="match status" value="1"/>
</dbReference>
<dbReference type="Proteomes" id="UP000692816">
    <property type="component" value="Unassembled WGS sequence"/>
</dbReference>
<keyword evidence="2" id="KW-0378">Hydrolase</keyword>
<feature type="domain" description="HNH nuclease" evidence="1">
    <location>
        <begin position="205"/>
        <end position="258"/>
    </location>
</feature>
<comment type="caution">
    <text evidence="2">The sequence shown here is derived from an EMBL/GenBank/DDBJ whole genome shotgun (WGS) entry which is preliminary data.</text>
</comment>
<keyword evidence="2" id="KW-0255">Endonuclease</keyword>
<dbReference type="InterPro" id="IPR015300">
    <property type="entry name" value="DNA-bd_pseudobarrel_sf"/>
</dbReference>
<proteinExistence type="predicted"/>
<reference evidence="2" key="1">
    <citation type="journal article" date="2021" name="Int. J. Syst. Evol. Microbiol.">
        <title>Bradyrhizobium septentrionale sp. nov. (sv. septentrionale) and Bradyrhizobium quebecense sp. nov. (sv. septentrionale) associated with legumes native to Canada possess rearranged symbiosis genes and numerous insertion sequences.</title>
        <authorList>
            <person name="Bromfield E.S.P."/>
            <person name="Cloutier S."/>
        </authorList>
    </citation>
    <scope>NUCLEOTIDE SEQUENCE</scope>
    <source>
        <strain evidence="2">12S5</strain>
    </source>
</reference>
<evidence type="ECO:0000313" key="3">
    <source>
        <dbReference type="Proteomes" id="UP000692816"/>
    </source>
</evidence>
<evidence type="ECO:0000313" key="2">
    <source>
        <dbReference type="EMBL" id="MBO1434661.1"/>
    </source>
</evidence>
<dbReference type="Pfam" id="PF13391">
    <property type="entry name" value="HNH_2"/>
    <property type="match status" value="1"/>
</dbReference>